<reference evidence="4 6" key="1">
    <citation type="submission" date="2018-06" db="EMBL/GenBank/DDBJ databases">
        <authorList>
            <consortium name="Pathogen Informatics"/>
            <person name="Doyle S."/>
        </authorList>
    </citation>
    <scope>NUCLEOTIDE SEQUENCE [LARGE SCALE GENOMIC DNA]</scope>
    <source>
        <strain evidence="4 6">NCTC11159</strain>
    </source>
</reference>
<evidence type="ECO:0000313" key="7">
    <source>
        <dbReference type="Proteomes" id="UP000295794"/>
    </source>
</evidence>
<accession>A0A377QA47</accession>
<dbReference type="AlphaFoldDB" id="A0A377QA47"/>
<keyword evidence="2" id="KW-0812">Transmembrane</keyword>
<organism evidence="4 6">
    <name type="scientific">Iodobacter fluviatilis</name>
    <dbReference type="NCBI Taxonomy" id="537"/>
    <lineage>
        <taxon>Bacteria</taxon>
        <taxon>Pseudomonadati</taxon>
        <taxon>Pseudomonadota</taxon>
        <taxon>Betaproteobacteria</taxon>
        <taxon>Neisseriales</taxon>
        <taxon>Chitinibacteraceae</taxon>
        <taxon>Iodobacter</taxon>
    </lineage>
</organism>
<proteinExistence type="predicted"/>
<gene>
    <name evidence="5" type="ORF">EV682_1183</name>
    <name evidence="4" type="ORF">NCTC11159_02659</name>
</gene>
<evidence type="ECO:0000259" key="3">
    <source>
        <dbReference type="Pfam" id="PF20249"/>
    </source>
</evidence>
<evidence type="ECO:0000256" key="1">
    <source>
        <dbReference type="SAM" id="Coils"/>
    </source>
</evidence>
<dbReference type="EMBL" id="UGHR01000001">
    <property type="protein sequence ID" value="STQ91585.1"/>
    <property type="molecule type" value="Genomic_DNA"/>
</dbReference>
<dbReference type="OrthoDB" id="8664525at2"/>
<feature type="transmembrane region" description="Helical" evidence="2">
    <location>
        <begin position="725"/>
        <end position="744"/>
    </location>
</feature>
<name>A0A377QA47_9NEIS</name>
<dbReference type="NCBIfam" id="NF041559">
    <property type="entry name" value="BTH_I2691_fam"/>
    <property type="match status" value="1"/>
</dbReference>
<dbReference type="InterPro" id="IPR048126">
    <property type="entry name" value="Toxin_VasX"/>
</dbReference>
<feature type="coiled-coil region" evidence="1">
    <location>
        <begin position="269"/>
        <end position="328"/>
    </location>
</feature>
<protein>
    <recommendedName>
        <fullName evidence="3">Toxin VasX N-terminal region domain-containing protein</fullName>
    </recommendedName>
</protein>
<dbReference type="RefSeq" id="WP_115227776.1">
    <property type="nucleotide sequence ID" value="NZ_CAWOLO010000018.1"/>
</dbReference>
<reference evidence="5 7" key="2">
    <citation type="submission" date="2019-03" db="EMBL/GenBank/DDBJ databases">
        <title>Genomic Encyclopedia of Type Strains, Phase IV (KMG-IV): sequencing the most valuable type-strain genomes for metagenomic binning, comparative biology and taxonomic classification.</title>
        <authorList>
            <person name="Goeker M."/>
        </authorList>
    </citation>
    <scope>NUCLEOTIDE SEQUENCE [LARGE SCALE GENOMIC DNA]</scope>
    <source>
        <strain evidence="5 7">DSM 3764</strain>
    </source>
</reference>
<dbReference type="EMBL" id="SMBT01000018">
    <property type="protein sequence ID" value="TCU81882.1"/>
    <property type="molecule type" value="Genomic_DNA"/>
</dbReference>
<evidence type="ECO:0000256" key="2">
    <source>
        <dbReference type="SAM" id="Phobius"/>
    </source>
</evidence>
<sequence>MADKQCSKTCEYCDKRGVAILPLRYAVACPQAGAPVATAPEIALAADAGQYTTRLLRSGYLYVYDEARKRWDDYFVTPDAYFFKLVQLPGQAQVLPKEPFNCTGPGHRELASCITIANAKQASKVWLAFSDVQWTEAVRKRHQDESYRKHHMRSVDVKAFASSADAKHCFSIKEVGKRVAEYALSKEQLKKAVGYHEFTSNPRTGLQKNLEYECDLLYPNKGFALVLEDPVGVAAELGALMNYHLHNFANDKDRTRKLYTAGTIASLELAVKEQARSNEETAAKELANQQLSQPDFGMLNANYAKNKVKRTEEIATVTEAEAKRAENLGWEKYRIKFKETEMKKWQTEHDAELKEFDKKYIAPLAIAHTEWMKSTIIRHYFECNYDDGSMESGLVYAKAVTLCIRSTQDKGSSAKLIADWLDGKINDKNNFIMNALVLNDKKTKEEIQKAMAVSLDWRGFPLDPIAGAFGKAIEKVRGGEVDVLGQLTTACAGGLTKLLNTALDGVVRPAMVALGLHTQQTFVVVTITGNKKEFRSLLIRELIRLSGQSVEKNRIQQAVSQQMRRLQLAGVPMVGQVDKRFLLLIDPSQIRNMPANLNSAAQAKWLAGMIRTPEQLEALNLAGWRSRLSNSHIGQATQGAVARIPLIACIIGGILQFNAMQKLNEDEGKAMSHEAQEAVYRLGSGITALAGTLVDLTAQGLEKVAHRAPLRFGQGLDRLINFGKWLGKAAGMAAGVVMAGWDAYQGVNAIQEKNHGLAALYFTSAGIGAAASYLLIYSTWALATGVGLLLVLGLILITLAIEYLKDNKFQEWLERCTWGVKGKEERYKTLEEEIKQFNMAKA</sequence>
<keyword evidence="2" id="KW-0472">Membrane</keyword>
<dbReference type="CDD" id="cd20707">
    <property type="entry name" value="MIX_III"/>
    <property type="match status" value="1"/>
</dbReference>
<feature type="transmembrane region" description="Helical" evidence="2">
    <location>
        <begin position="756"/>
        <end position="776"/>
    </location>
</feature>
<keyword evidence="7" id="KW-1185">Reference proteome</keyword>
<evidence type="ECO:0000313" key="5">
    <source>
        <dbReference type="EMBL" id="TCU81882.1"/>
    </source>
</evidence>
<feature type="transmembrane region" description="Helical" evidence="2">
    <location>
        <begin position="782"/>
        <end position="804"/>
    </location>
</feature>
<dbReference type="Proteomes" id="UP000295794">
    <property type="component" value="Unassembled WGS sequence"/>
</dbReference>
<keyword evidence="2" id="KW-1133">Transmembrane helix</keyword>
<evidence type="ECO:0000313" key="4">
    <source>
        <dbReference type="EMBL" id="STQ91585.1"/>
    </source>
</evidence>
<feature type="domain" description="Toxin VasX N-terminal region" evidence="3">
    <location>
        <begin position="10"/>
        <end position="162"/>
    </location>
</feature>
<dbReference type="InterPro" id="IPR046864">
    <property type="entry name" value="VasX_N"/>
</dbReference>
<dbReference type="Proteomes" id="UP000255108">
    <property type="component" value="Unassembled WGS sequence"/>
</dbReference>
<dbReference type="Pfam" id="PF20249">
    <property type="entry name" value="VasX_N"/>
    <property type="match status" value="1"/>
</dbReference>
<keyword evidence="1" id="KW-0175">Coiled coil</keyword>
<evidence type="ECO:0000313" key="6">
    <source>
        <dbReference type="Proteomes" id="UP000255108"/>
    </source>
</evidence>